<dbReference type="AlphaFoldDB" id="A0A1J6ZG87"/>
<protein>
    <submittedName>
        <fullName evidence="1">Uncharacterized protein</fullName>
    </submittedName>
</protein>
<accession>A0A1J6ZG87</accession>
<gene>
    <name evidence="1" type="ORF">RK55_024040</name>
</gene>
<evidence type="ECO:0000313" key="2">
    <source>
        <dbReference type="Proteomes" id="UP000236163"/>
    </source>
</evidence>
<dbReference type="STRING" id="523831.SEHO0A_02581"/>
<dbReference type="Proteomes" id="UP000236163">
    <property type="component" value="Unassembled WGS sequence"/>
</dbReference>
<comment type="caution">
    <text evidence="1">The sequence shown here is derived from an EMBL/GenBank/DDBJ whole genome shotgun (WGS) entry which is preliminary data.</text>
</comment>
<name>A0A1J6ZG87_SALHO</name>
<dbReference type="EMBL" id="JWSP02000006">
    <property type="protein sequence ID" value="PNO27868.1"/>
    <property type="molecule type" value="Genomic_DNA"/>
</dbReference>
<sequence>MLLSGCEAKGAVNDSIEQGGDYASIADAERRNCFCTENIVSLPRFAFLFKPVVKHRDDYVFTSLK</sequence>
<evidence type="ECO:0000313" key="1">
    <source>
        <dbReference type="EMBL" id="PNO27868.1"/>
    </source>
</evidence>
<proteinExistence type="predicted"/>
<organism evidence="1 2">
    <name type="scientific">Salmonella enterica subsp. houtenae serovar 50:g,z51:-</name>
    <dbReference type="NCBI Taxonomy" id="1173947"/>
    <lineage>
        <taxon>Bacteria</taxon>
        <taxon>Pseudomonadati</taxon>
        <taxon>Pseudomonadota</taxon>
        <taxon>Gammaproteobacteria</taxon>
        <taxon>Enterobacterales</taxon>
        <taxon>Enterobacteriaceae</taxon>
        <taxon>Salmonella</taxon>
    </lineage>
</organism>
<reference evidence="2" key="1">
    <citation type="submission" date="2017-12" db="EMBL/GenBank/DDBJ databases">
        <title>FDA dAtabase for Regulatory Grade micrObial Sequences (FDA-ARGOS): Supporting development and validation of Infectious Disease Dx tests.</title>
        <authorList>
            <person name="Sichtig H."/>
            <person name="Tallon L."/>
            <person name="Sadzewicz L."/>
            <person name="Sengamalay N."/>
            <person name="Nagaraj S."/>
            <person name="Vavikolanu K."/>
            <person name="Aluvathingal J."/>
            <person name="Nadendla S."/>
            <person name="Pirone D.C."/>
            <person name="Hoffman M."/>
            <person name="Muruvanda T."/>
            <person name="Allard M."/>
            <person name="Evans P."/>
        </authorList>
    </citation>
    <scope>NUCLEOTIDE SEQUENCE [LARGE SCALE GENOMIC DNA]</scope>
    <source>
        <strain evidence="2">FDAARGOS_55</strain>
    </source>
</reference>